<keyword evidence="1" id="KW-0732">Signal</keyword>
<dbReference type="AlphaFoldDB" id="A0A914X253"/>
<proteinExistence type="predicted"/>
<accession>A0A914X253</accession>
<sequence length="158" mass="18225">MLLHLVAVSLVMMACASEALEANFDCSATESDIMKCLEKPEQKKAHKMYFYRWFNYNLPGLTALLKKLKQDGCIKAGWPDVQAWIKISTEPKAYRAIYKNLTKAQKTALVQAYYHQNNTQLVMKIVPVKKVIDENFANLSEADKKEYDDFVQKYKETC</sequence>
<protein>
    <submittedName>
        <fullName evidence="3">Uncharacterized protein</fullName>
    </submittedName>
</protein>
<organism evidence="2 3">
    <name type="scientific">Plectus sambesii</name>
    <dbReference type="NCBI Taxonomy" id="2011161"/>
    <lineage>
        <taxon>Eukaryota</taxon>
        <taxon>Metazoa</taxon>
        <taxon>Ecdysozoa</taxon>
        <taxon>Nematoda</taxon>
        <taxon>Chromadorea</taxon>
        <taxon>Plectida</taxon>
        <taxon>Plectina</taxon>
        <taxon>Plectoidea</taxon>
        <taxon>Plectidae</taxon>
        <taxon>Plectus</taxon>
    </lineage>
</organism>
<keyword evidence="2" id="KW-1185">Reference proteome</keyword>
<name>A0A914X253_9BILA</name>
<evidence type="ECO:0000313" key="3">
    <source>
        <dbReference type="WBParaSite" id="PSAMB.scaffold5701size11056.g27133.t1"/>
    </source>
</evidence>
<feature type="signal peptide" evidence="1">
    <location>
        <begin position="1"/>
        <end position="19"/>
    </location>
</feature>
<dbReference type="Proteomes" id="UP000887566">
    <property type="component" value="Unplaced"/>
</dbReference>
<evidence type="ECO:0000313" key="2">
    <source>
        <dbReference type="Proteomes" id="UP000887566"/>
    </source>
</evidence>
<evidence type="ECO:0000256" key="1">
    <source>
        <dbReference type="SAM" id="SignalP"/>
    </source>
</evidence>
<dbReference type="WBParaSite" id="PSAMB.scaffold5701size11056.g27133.t1">
    <property type="protein sequence ID" value="PSAMB.scaffold5701size11056.g27133.t1"/>
    <property type="gene ID" value="PSAMB.scaffold5701size11056.g27133"/>
</dbReference>
<feature type="chain" id="PRO_5037571683" evidence="1">
    <location>
        <begin position="20"/>
        <end position="158"/>
    </location>
</feature>
<reference evidence="3" key="1">
    <citation type="submission" date="2022-11" db="UniProtKB">
        <authorList>
            <consortium name="WormBaseParasite"/>
        </authorList>
    </citation>
    <scope>IDENTIFICATION</scope>
</reference>